<evidence type="ECO:0000313" key="7">
    <source>
        <dbReference type="Proteomes" id="UP000030108"/>
    </source>
</evidence>
<dbReference type="InterPro" id="IPR001680">
    <property type="entry name" value="WD40_rpt"/>
</dbReference>
<dbReference type="InterPro" id="IPR027417">
    <property type="entry name" value="P-loop_NTPase"/>
</dbReference>
<evidence type="ECO:0000259" key="5">
    <source>
        <dbReference type="PROSITE" id="PS50837"/>
    </source>
</evidence>
<dbReference type="Proteomes" id="UP000030108">
    <property type="component" value="Unassembled WGS sequence"/>
</dbReference>
<dbReference type="PROSITE" id="PS00678">
    <property type="entry name" value="WD_REPEATS_1"/>
    <property type="match status" value="2"/>
</dbReference>
<feature type="repeat" description="WD" evidence="3">
    <location>
        <begin position="1312"/>
        <end position="1353"/>
    </location>
</feature>
<name>A0A0A1UJ45_9AGAM</name>
<sequence>MMRAGLKATAETPVPGANISTIKTPTVPVESTAFLAEIKPVKIKSRIGRTTTATTIKIKNDDDVGNNTFAFGRTRGPPISPRAQCVTSSVNSNESSRSSGTLSFPVKFLKTKSGAALFGNKQKRLFGRQSTPPIFFIAGPEGEAPEVAIQSTVRRRLDGSASVNSRVSQLALVFTRVAAQHILYLTVPISRPQFRYDAILPHPLIISTLVSCAYRIYRIYGTQLPYMHVLPSLMPFRQGVKHALKKAEENLKHGGDNIKALIKETVSSRPSTPSVSHLQVSEHANVDLVDNNDLSGPSPAKRLVSEQVPQEHGGASNRDLKQLATEAVGQVADTLKIGPLKDVSDMLQGFADMYKMEGAVKSEYDALQHRLQALLKVLESHSEPSTSPMVASKVAGIREFIKGELDLIERKPSGKQHGRFLMAQQEEERFVGCCRRIQEHMDRLALDANISTWRLQDENEKDRMASWIRLLPSSPSAWYNSSAGRDLNRRECTPGTRVDVLATLLAWANSNSKDAVYWLNGMAGTGKTTIAYSVCTDLAVKHKLAASFFCSRLREECNDVNRIIPSIAYQLAQFSAPFRSALSAVMEKNQDAHHRICSEQFETLIRRPLLAMLSARPLGPDMMVVVIDALDECKNKESTRDILDILLVKSADLPVKFVVSSRPEPQIRDQMNGDRIKSKLVLHELDTGSVHADIETYVREELKPMKPPPTESQIQTLVEKAGILFIYAATAVRYVGYDNFQSDPEDRLRTILAGPESQEDGENREIDQLYTTVLEAALGDQQRRKVERDRMQQVLNTVVCARDPLTVAGLSELLEIHNADRVRAVLRPLWSVLHVVGANELVTTLHASFPDFMFDSARSKTYYCDRQANNGILAEHCLGRIKRMQPDFNICGLESSYLPDDMVPNIEERVADSIPSDLVYSCRYWGDHFEAGECASTLAAQLWEFMSKRLLLWMEVLNLTKHMRTGLECMKLMAEWCSRLDSDEKLVELSNDARRFVEMFTSNHVSQSTPHIYISMLTFWPRSGPIAKYYAQFTHGPIQAEGTALDQRQLAYLATWTFTGDIDFMAMSPDGRYIALGTWLDLLLVDSSSGQVVLGPLRGHWNHISAIMFSPDQPRVFTGSYDYLINPAKIVGWDTRTGKTVVGPLELSGHTSRITCLTFSPDCTRIGSGSEDQTVRLWDAESGKMLHCLEAHGSALVITFSPNGTLIAAGLDEALHIWSSLTGDTTLGPLSTPQVGMLAFSPDSSFIIHTQWGETTLHVRDAHNGQLIHELDTGNRISRIGYSPDGRHIVTGHYRTINVWDAQNGNMKLGPLEGHTHRISKIAFSPDGSRIFSACGGRLVCTWDARQHKLAPSSISTPNSGISSAKFAPDGQHFVSGSEDGSLHIWDSHTGAMTADPIKVHTSEIIGVDFVNDWVLSGSEDGMVTVCNAQSGEVLRSFTIAPGHRILSIAFSPDGKLIATGSLLDSSSEINLWDAQTGTRLLGPLTDLGGLISSVQFSRDGTRIAASSGNADTWIVVWDVSDGRSLFSLPDGHTKYVNSISFSPNGALLASGSFDCTIIIWDAYIGSMVLGPLDGHSDKVKSVNFSPDSTRLVSGSNDDTIRIWDVYTGEMVFQLPHAHEQGIISVAYSPDGASILSISDDTSLRIQDARSAKERALVLSTTEFGDWVMNRDGWVFDDQSRLLVWVPGDLRRALMWARTQVAIAPYGYVRVEFDKSRMGESWAESYMF</sequence>
<dbReference type="PANTHER" id="PTHR19848:SF8">
    <property type="entry name" value="F-BOX AND WD REPEAT DOMAIN CONTAINING 7"/>
    <property type="match status" value="1"/>
</dbReference>
<dbReference type="InterPro" id="IPR011047">
    <property type="entry name" value="Quinoprotein_ADH-like_sf"/>
</dbReference>
<keyword evidence="1 3" id="KW-0853">WD repeat</keyword>
<organism evidence="6 7">
    <name type="scientific">Rhizoctonia solani AG-3 Rhs1AP</name>
    <dbReference type="NCBI Taxonomy" id="1086054"/>
    <lineage>
        <taxon>Eukaryota</taxon>
        <taxon>Fungi</taxon>
        <taxon>Dikarya</taxon>
        <taxon>Basidiomycota</taxon>
        <taxon>Agaricomycotina</taxon>
        <taxon>Agaricomycetes</taxon>
        <taxon>Cantharellales</taxon>
        <taxon>Ceratobasidiaceae</taxon>
        <taxon>Rhizoctonia</taxon>
    </lineage>
</organism>
<feature type="domain" description="NACHT" evidence="5">
    <location>
        <begin position="515"/>
        <end position="663"/>
    </location>
</feature>
<feature type="repeat" description="WD" evidence="3">
    <location>
        <begin position="1147"/>
        <end position="1188"/>
    </location>
</feature>
<dbReference type="Pfam" id="PF24883">
    <property type="entry name" value="NPHP3_N"/>
    <property type="match status" value="1"/>
</dbReference>
<keyword evidence="2" id="KW-0677">Repeat</keyword>
<dbReference type="SMART" id="SM00320">
    <property type="entry name" value="WD40"/>
    <property type="match status" value="12"/>
</dbReference>
<proteinExistence type="predicted"/>
<evidence type="ECO:0000256" key="2">
    <source>
        <dbReference type="ARBA" id="ARBA00022737"/>
    </source>
</evidence>
<dbReference type="InterPro" id="IPR020472">
    <property type="entry name" value="WD40_PAC1"/>
</dbReference>
<dbReference type="Gene3D" id="2.130.10.10">
    <property type="entry name" value="YVTN repeat-like/Quinoprotein amine dehydrogenase"/>
    <property type="match status" value="4"/>
</dbReference>
<evidence type="ECO:0000313" key="6">
    <source>
        <dbReference type="EMBL" id="EUC58431.1"/>
    </source>
</evidence>
<gene>
    <name evidence="6" type="ORF">RSOL_251950</name>
</gene>
<dbReference type="OrthoDB" id="3147169at2759"/>
<dbReference type="InterPro" id="IPR056884">
    <property type="entry name" value="NPHP3-like_N"/>
</dbReference>
<dbReference type="PROSITE" id="PS50837">
    <property type="entry name" value="NACHT"/>
    <property type="match status" value="1"/>
</dbReference>
<accession>A0A0A1UJ45</accession>
<evidence type="ECO:0000256" key="1">
    <source>
        <dbReference type="ARBA" id="ARBA00022574"/>
    </source>
</evidence>
<dbReference type="InterPro" id="IPR007111">
    <property type="entry name" value="NACHT_NTPase"/>
</dbReference>
<dbReference type="PROSITE" id="PS50294">
    <property type="entry name" value="WD_REPEATS_REGION"/>
    <property type="match status" value="5"/>
</dbReference>
<dbReference type="PANTHER" id="PTHR19848">
    <property type="entry name" value="WD40 REPEAT PROTEIN"/>
    <property type="match status" value="1"/>
</dbReference>
<dbReference type="SUPFAM" id="SSF52540">
    <property type="entry name" value="P-loop containing nucleoside triphosphate hydrolases"/>
    <property type="match status" value="1"/>
</dbReference>
<feature type="repeat" description="WD" evidence="3">
    <location>
        <begin position="1616"/>
        <end position="1657"/>
    </location>
</feature>
<dbReference type="EMBL" id="JATN01000321">
    <property type="protein sequence ID" value="EUC58431.1"/>
    <property type="molecule type" value="Genomic_DNA"/>
</dbReference>
<feature type="repeat" description="WD" evidence="3">
    <location>
        <begin position="1355"/>
        <end position="1396"/>
    </location>
</feature>
<dbReference type="Gene3D" id="3.40.50.300">
    <property type="entry name" value="P-loop containing nucleotide triphosphate hydrolases"/>
    <property type="match status" value="1"/>
</dbReference>
<protein>
    <submittedName>
        <fullName evidence="6">Vegetative incompatibility protein HET-E-1, putative</fullName>
    </submittedName>
</protein>
<evidence type="ECO:0000256" key="3">
    <source>
        <dbReference type="PROSITE-ProRule" id="PRU00221"/>
    </source>
</evidence>
<dbReference type="PRINTS" id="PR00320">
    <property type="entry name" value="GPROTEINBRPT"/>
</dbReference>
<dbReference type="SUPFAM" id="SSF50978">
    <property type="entry name" value="WD40 repeat-like"/>
    <property type="match status" value="1"/>
</dbReference>
<feature type="region of interest" description="Disordered" evidence="4">
    <location>
        <begin position="289"/>
        <end position="316"/>
    </location>
</feature>
<feature type="repeat" description="WD" evidence="3">
    <location>
        <begin position="1530"/>
        <end position="1562"/>
    </location>
</feature>
<dbReference type="Pfam" id="PF00400">
    <property type="entry name" value="WD40"/>
    <property type="match status" value="10"/>
</dbReference>
<dbReference type="PROSITE" id="PS50082">
    <property type="entry name" value="WD_REPEATS_2"/>
    <property type="match status" value="6"/>
</dbReference>
<evidence type="ECO:0000256" key="4">
    <source>
        <dbReference type="SAM" id="MobiDB-lite"/>
    </source>
</evidence>
<dbReference type="InterPro" id="IPR036322">
    <property type="entry name" value="WD40_repeat_dom_sf"/>
</dbReference>
<dbReference type="InterPro" id="IPR015943">
    <property type="entry name" value="WD40/YVTN_repeat-like_dom_sf"/>
</dbReference>
<dbReference type="CDD" id="cd00200">
    <property type="entry name" value="WD40"/>
    <property type="match status" value="2"/>
</dbReference>
<dbReference type="InterPro" id="IPR019775">
    <property type="entry name" value="WD40_repeat_CS"/>
</dbReference>
<comment type="caution">
    <text evidence="6">The sequence shown here is derived from an EMBL/GenBank/DDBJ whole genome shotgun (WGS) entry which is preliminary data.</text>
</comment>
<feature type="repeat" description="WD" evidence="3">
    <location>
        <begin position="1573"/>
        <end position="1614"/>
    </location>
</feature>
<reference evidence="7" key="1">
    <citation type="journal article" date="2014" name="Genome Announc.">
        <title>Draft genome sequence of the plant-pathogenic soil fungus Rhizoctonia solani anastomosis group 3 strain Rhs1AP.</title>
        <authorList>
            <person name="Cubeta M.A."/>
            <person name="Thomas E."/>
            <person name="Dean R.A."/>
            <person name="Jabaji S."/>
            <person name="Neate S.M."/>
            <person name="Tavantzis S."/>
            <person name="Toda T."/>
            <person name="Vilgalys R."/>
            <person name="Bharathan N."/>
            <person name="Fedorova-Abrams N."/>
            <person name="Pakala S.B."/>
            <person name="Pakala S.M."/>
            <person name="Zafar N."/>
            <person name="Joardar V."/>
            <person name="Losada L."/>
            <person name="Nierman W.C."/>
        </authorList>
    </citation>
    <scope>NUCLEOTIDE SEQUENCE [LARGE SCALE GENOMIC DNA]</scope>
    <source>
        <strain evidence="7">AG-3</strain>
    </source>
</reference>
<dbReference type="SUPFAM" id="SSF50998">
    <property type="entry name" value="Quinoprotein alcohol dehydrogenase-like"/>
    <property type="match status" value="1"/>
</dbReference>